<proteinExistence type="predicted"/>
<dbReference type="InterPro" id="IPR036965">
    <property type="entry name" value="Terpene_synth_N_sf"/>
</dbReference>
<dbReference type="PANTHER" id="PTHR31739">
    <property type="entry name" value="ENT-COPALYL DIPHOSPHATE SYNTHASE, CHLOROPLASTIC"/>
    <property type="match status" value="1"/>
</dbReference>
<comment type="cofactor">
    <cofactor evidence="1">
        <name>Mg(2+)</name>
        <dbReference type="ChEBI" id="CHEBI:18420"/>
    </cofactor>
</comment>
<dbReference type="FunFam" id="1.50.10.130:FF:000002">
    <property type="entry name" value="Ent-copalyl diphosphate synthase, chloroplastic"/>
    <property type="match status" value="1"/>
</dbReference>
<gene>
    <name evidence="7" type="primary">11422426</name>
    <name evidence="6" type="ordered locus">MTR_7g011770</name>
</gene>
<dbReference type="Gene3D" id="1.50.10.160">
    <property type="match status" value="1"/>
</dbReference>
<dbReference type="AlphaFoldDB" id="G7L342"/>
<protein>
    <submittedName>
        <fullName evidence="6">Copalyldiphosphate synthase</fullName>
    </submittedName>
</protein>
<name>G7L342_MEDTR</name>
<dbReference type="SUPFAM" id="SSF48239">
    <property type="entry name" value="Terpenoid cyclases/Protein prenyltransferases"/>
    <property type="match status" value="2"/>
</dbReference>
<dbReference type="OrthoDB" id="2343925at2759"/>
<keyword evidence="2" id="KW-0479">Metal-binding</keyword>
<reference evidence="6 8" key="2">
    <citation type="journal article" date="2014" name="BMC Genomics">
        <title>An improved genome release (version Mt4.0) for the model legume Medicago truncatula.</title>
        <authorList>
            <person name="Tang H."/>
            <person name="Krishnakumar V."/>
            <person name="Bidwell S."/>
            <person name="Rosen B."/>
            <person name="Chan A."/>
            <person name="Zhou S."/>
            <person name="Gentzbittel L."/>
            <person name="Childs K.L."/>
            <person name="Yandell M."/>
            <person name="Gundlach H."/>
            <person name="Mayer K.F."/>
            <person name="Schwartz D.C."/>
            <person name="Town C.D."/>
        </authorList>
    </citation>
    <scope>GENOME REANNOTATION</scope>
    <source>
        <strain evidence="7 8">cv. Jemalong A17</strain>
    </source>
</reference>
<dbReference type="eggNOG" id="ENOG502QQN6">
    <property type="taxonomic scope" value="Eukaryota"/>
</dbReference>
<evidence type="ECO:0000313" key="8">
    <source>
        <dbReference type="Proteomes" id="UP000002051"/>
    </source>
</evidence>
<reference evidence="7" key="3">
    <citation type="submission" date="2015-04" db="UniProtKB">
        <authorList>
            <consortium name="EnsemblPlants"/>
        </authorList>
    </citation>
    <scope>IDENTIFICATION</scope>
    <source>
        <strain evidence="7">cv. Jemalong A17</strain>
    </source>
</reference>
<evidence type="ECO:0000256" key="1">
    <source>
        <dbReference type="ARBA" id="ARBA00001946"/>
    </source>
</evidence>
<dbReference type="InterPro" id="IPR001906">
    <property type="entry name" value="Terpene_synth_N"/>
</dbReference>
<reference evidence="6 8" key="1">
    <citation type="journal article" date="2011" name="Nature">
        <title>The Medicago genome provides insight into the evolution of rhizobial symbioses.</title>
        <authorList>
            <person name="Young N.D."/>
            <person name="Debelle F."/>
            <person name="Oldroyd G.E."/>
            <person name="Geurts R."/>
            <person name="Cannon S.B."/>
            <person name="Udvardi M.K."/>
            <person name="Benedito V.A."/>
            <person name="Mayer K.F."/>
            <person name="Gouzy J."/>
            <person name="Schoof H."/>
            <person name="Van de Peer Y."/>
            <person name="Proost S."/>
            <person name="Cook D.R."/>
            <person name="Meyers B.C."/>
            <person name="Spannagl M."/>
            <person name="Cheung F."/>
            <person name="De Mita S."/>
            <person name="Krishnakumar V."/>
            <person name="Gundlach H."/>
            <person name="Zhou S."/>
            <person name="Mudge J."/>
            <person name="Bharti A.K."/>
            <person name="Murray J.D."/>
            <person name="Naoumkina M.A."/>
            <person name="Rosen B."/>
            <person name="Silverstein K.A."/>
            <person name="Tang H."/>
            <person name="Rombauts S."/>
            <person name="Zhao P.X."/>
            <person name="Zhou P."/>
            <person name="Barbe V."/>
            <person name="Bardou P."/>
            <person name="Bechner M."/>
            <person name="Bellec A."/>
            <person name="Berger A."/>
            <person name="Berges H."/>
            <person name="Bidwell S."/>
            <person name="Bisseling T."/>
            <person name="Choisne N."/>
            <person name="Couloux A."/>
            <person name="Denny R."/>
            <person name="Deshpande S."/>
            <person name="Dai X."/>
            <person name="Doyle J.J."/>
            <person name="Dudez A.M."/>
            <person name="Farmer A.D."/>
            <person name="Fouteau S."/>
            <person name="Franken C."/>
            <person name="Gibelin C."/>
            <person name="Gish J."/>
            <person name="Goldstein S."/>
            <person name="Gonzalez A.J."/>
            <person name="Green P.J."/>
            <person name="Hallab A."/>
            <person name="Hartog M."/>
            <person name="Hua A."/>
            <person name="Humphray S.J."/>
            <person name="Jeong D.H."/>
            <person name="Jing Y."/>
            <person name="Jocker A."/>
            <person name="Kenton S.M."/>
            <person name="Kim D.J."/>
            <person name="Klee K."/>
            <person name="Lai H."/>
            <person name="Lang C."/>
            <person name="Lin S."/>
            <person name="Macmil S.L."/>
            <person name="Magdelenat G."/>
            <person name="Matthews L."/>
            <person name="McCorrison J."/>
            <person name="Monaghan E.L."/>
            <person name="Mun J.H."/>
            <person name="Najar F.Z."/>
            <person name="Nicholson C."/>
            <person name="Noirot C."/>
            <person name="O'Bleness M."/>
            <person name="Paule C.R."/>
            <person name="Poulain J."/>
            <person name="Prion F."/>
            <person name="Qin B."/>
            <person name="Qu C."/>
            <person name="Retzel E.F."/>
            <person name="Riddle C."/>
            <person name="Sallet E."/>
            <person name="Samain S."/>
            <person name="Samson N."/>
            <person name="Sanders I."/>
            <person name="Saurat O."/>
            <person name="Scarpelli C."/>
            <person name="Schiex T."/>
            <person name="Segurens B."/>
            <person name="Severin A.J."/>
            <person name="Sherrier D.J."/>
            <person name="Shi R."/>
            <person name="Sims S."/>
            <person name="Singer S.R."/>
            <person name="Sinharoy S."/>
            <person name="Sterck L."/>
            <person name="Viollet A."/>
            <person name="Wang B.B."/>
            <person name="Wang K."/>
            <person name="Wang M."/>
            <person name="Wang X."/>
            <person name="Warfsmann J."/>
            <person name="Weissenbach J."/>
            <person name="White D.D."/>
            <person name="White J.D."/>
            <person name="Wiley G.B."/>
            <person name="Wincker P."/>
            <person name="Xing Y."/>
            <person name="Yang L."/>
            <person name="Yao Z."/>
            <person name="Ying F."/>
            <person name="Zhai J."/>
            <person name="Zhou L."/>
            <person name="Zuber A."/>
            <person name="Denarie J."/>
            <person name="Dixon R.A."/>
            <person name="May G.D."/>
            <person name="Schwartz D.C."/>
            <person name="Rogers J."/>
            <person name="Quetier F."/>
            <person name="Town C.D."/>
            <person name="Roe B.A."/>
        </authorList>
    </citation>
    <scope>NUCLEOTIDE SEQUENCE [LARGE SCALE GENOMIC DNA]</scope>
    <source>
        <strain evidence="6">A17</strain>
        <strain evidence="7 8">cv. Jemalong A17</strain>
    </source>
</reference>
<dbReference type="Gene3D" id="1.10.600.10">
    <property type="entry name" value="Farnesyl Diphosphate Synthase"/>
    <property type="match status" value="1"/>
</dbReference>
<evidence type="ECO:0000313" key="7">
    <source>
        <dbReference type="EnsemblPlants" id="AES77532"/>
    </source>
</evidence>
<accession>G7L342</accession>
<keyword evidence="8" id="KW-1185">Reference proteome</keyword>
<sequence>MVNKKVGLVNSIKSILSSLEDGKTNMSAYDTAWVALVEDVHTSGTPQFPSSLEWIVKNQLQDGSWGDSQLFLTHDRILSTLACVIALTTWNMHPEKCDKAMSFFRENLDKLEDENEELAGFEVIFPSLLDRARRLNIDVPNDSPILKNIFAKRDEKLRRIPREMMHKIPTTLLYSLEGMSDLDWKQLLKLQSQDGSFLTSTSSTAFALMQTKDENCFKYLNKIVNKFNGGVPFAFPLDTFERTWVVDRLERLGISRYFQQEIKDCMCYVYRYWTEKGIFSGRNSNVQDIDDTSMAFRLLRLHGHHVSANVFKNFERNGEFFCFAGERTQSVTPMYSLYKATQVMFPGEKILEQAKHFSANFLREKSEANELIDKWVIMKNLPGEIAYALDVPWYANLSRVETRFYIDQYGGESDVWISKTLYRMLNVSNNNYLELAKLDYNNCQTQHLKEWSMIQKWYSESRLGEFGLSKRELLLAYFLAAANIFEPERSHERLAWAKTTALLETITSYVSDADLKKDFVKKFSDYINRQDYSIGRRLNKNKTGDELVETLVATIDQISGDIFVSYGHEIGYDMHQCWKKWLSSWQSEGDKCEGEAELLVQIINLSAGHLISEDQICNPQYKHLLQLTNSICHKLHCYQKDKVKSSSSNTHEKITNSETESKMQELVELVFQKSPNDIDFNIKNTFFTVARSFYYAAFCDSKTINFHIAKVLFDKVL</sequence>
<dbReference type="EnsemblPlants" id="AES77532">
    <property type="protein sequence ID" value="AES77532"/>
    <property type="gene ID" value="MTR_7g011770"/>
</dbReference>
<accession>A0A0C3W1N3</accession>
<dbReference type="Proteomes" id="UP000002051">
    <property type="component" value="Unassembled WGS sequence"/>
</dbReference>
<dbReference type="Pfam" id="PF01397">
    <property type="entry name" value="Terpene_synth"/>
    <property type="match status" value="1"/>
</dbReference>
<dbReference type="FunFam" id="1.50.10.160:FF:000001">
    <property type="entry name" value="Ent-copalyl diphosphate synthase"/>
    <property type="match status" value="1"/>
</dbReference>
<dbReference type="GO" id="GO:0010333">
    <property type="term" value="F:terpene synthase activity"/>
    <property type="evidence" value="ECO:0000318"/>
    <property type="project" value="GO_Central"/>
</dbReference>
<keyword evidence="3" id="KW-0460">Magnesium</keyword>
<dbReference type="InterPro" id="IPR005630">
    <property type="entry name" value="Terpene_synthase_metal-bd"/>
</dbReference>
<feature type="domain" description="Terpene synthase metal-binding" evidence="5">
    <location>
        <begin position="468"/>
        <end position="588"/>
    </location>
</feature>
<dbReference type="GO" id="GO:0000287">
    <property type="term" value="F:magnesium ion binding"/>
    <property type="evidence" value="ECO:0000318"/>
    <property type="project" value="GO_Central"/>
</dbReference>
<evidence type="ECO:0000256" key="3">
    <source>
        <dbReference type="ARBA" id="ARBA00022842"/>
    </source>
</evidence>
<dbReference type="SUPFAM" id="SSF48576">
    <property type="entry name" value="Terpenoid synthases"/>
    <property type="match status" value="1"/>
</dbReference>
<dbReference type="Pfam" id="PF03936">
    <property type="entry name" value="Terpene_synth_C"/>
    <property type="match status" value="1"/>
</dbReference>
<evidence type="ECO:0000259" key="4">
    <source>
        <dbReference type="Pfam" id="PF01397"/>
    </source>
</evidence>
<dbReference type="EMBL" id="CM001223">
    <property type="protein sequence ID" value="AES77532.2"/>
    <property type="molecule type" value="Genomic_DNA"/>
</dbReference>
<dbReference type="FunFam" id="1.10.600.10:FF:000035">
    <property type="entry name" value="Ent-copalyl diphosphate synthase, chloroplastic"/>
    <property type="match status" value="1"/>
</dbReference>
<dbReference type="GO" id="GO:0009686">
    <property type="term" value="P:gibberellin biosynthetic process"/>
    <property type="evidence" value="ECO:0000318"/>
    <property type="project" value="GO_Central"/>
</dbReference>
<dbReference type="InterPro" id="IPR050148">
    <property type="entry name" value="Terpene_synthase-like"/>
</dbReference>
<evidence type="ECO:0000313" key="6">
    <source>
        <dbReference type="EMBL" id="AES77532.2"/>
    </source>
</evidence>
<organism evidence="6 8">
    <name type="scientific">Medicago truncatula</name>
    <name type="common">Barrel medic</name>
    <name type="synonym">Medicago tribuloides</name>
    <dbReference type="NCBI Taxonomy" id="3880"/>
    <lineage>
        <taxon>Eukaryota</taxon>
        <taxon>Viridiplantae</taxon>
        <taxon>Streptophyta</taxon>
        <taxon>Embryophyta</taxon>
        <taxon>Tracheophyta</taxon>
        <taxon>Spermatophyta</taxon>
        <taxon>Magnoliopsida</taxon>
        <taxon>eudicotyledons</taxon>
        <taxon>Gunneridae</taxon>
        <taxon>Pentapetalae</taxon>
        <taxon>rosids</taxon>
        <taxon>fabids</taxon>
        <taxon>Fabales</taxon>
        <taxon>Fabaceae</taxon>
        <taxon>Papilionoideae</taxon>
        <taxon>50 kb inversion clade</taxon>
        <taxon>NPAAA clade</taxon>
        <taxon>Hologalegina</taxon>
        <taxon>IRL clade</taxon>
        <taxon>Trifolieae</taxon>
        <taxon>Medicago</taxon>
    </lineage>
</organism>
<evidence type="ECO:0000256" key="2">
    <source>
        <dbReference type="ARBA" id="ARBA00022723"/>
    </source>
</evidence>
<dbReference type="GO" id="GO:0009507">
    <property type="term" value="C:chloroplast"/>
    <property type="evidence" value="ECO:0000318"/>
    <property type="project" value="GO_Central"/>
</dbReference>
<dbReference type="Gene3D" id="1.50.10.130">
    <property type="entry name" value="Terpene synthase, N-terminal domain"/>
    <property type="match status" value="1"/>
</dbReference>
<dbReference type="HOGENOM" id="CLU_003125_3_2_1"/>
<feature type="domain" description="Terpene synthase N-terminal" evidence="4">
    <location>
        <begin position="183"/>
        <end position="389"/>
    </location>
</feature>
<dbReference type="InterPro" id="IPR008949">
    <property type="entry name" value="Isoprenoid_synthase_dom_sf"/>
</dbReference>
<dbReference type="PaxDb" id="3880-AES77532"/>
<dbReference type="SFLD" id="SFLDG01014">
    <property type="entry name" value="Terpene_Cyclase_Like_1_N-term"/>
    <property type="match status" value="1"/>
</dbReference>
<dbReference type="STRING" id="3880.G7L342"/>
<dbReference type="InterPro" id="IPR008930">
    <property type="entry name" value="Terpenoid_cyclase/PrenylTrfase"/>
</dbReference>
<evidence type="ECO:0000259" key="5">
    <source>
        <dbReference type="Pfam" id="PF03936"/>
    </source>
</evidence>
<dbReference type="PANTHER" id="PTHR31739:SF4">
    <property type="entry name" value="ENT-COPALYL DIPHOSPHATE SYNTHASE, CHLOROPLASTIC"/>
    <property type="match status" value="1"/>
</dbReference>